<dbReference type="SUPFAM" id="SSF52540">
    <property type="entry name" value="P-loop containing nucleoside triphosphate hydrolases"/>
    <property type="match status" value="1"/>
</dbReference>
<comment type="caution">
    <text evidence="14">The sequence shown here is derived from an EMBL/GenBank/DDBJ whole genome shotgun (WGS) entry which is preliminary data.</text>
</comment>
<dbReference type="GO" id="GO:0043138">
    <property type="term" value="F:3'-5' DNA helicase activity"/>
    <property type="evidence" value="ECO:0007669"/>
    <property type="project" value="UniProtKB-EC"/>
</dbReference>
<comment type="catalytic activity">
    <reaction evidence="10">
        <text>ATP + H2O = ADP + phosphate + H(+)</text>
        <dbReference type="Rhea" id="RHEA:13065"/>
        <dbReference type="ChEBI" id="CHEBI:15377"/>
        <dbReference type="ChEBI" id="CHEBI:15378"/>
        <dbReference type="ChEBI" id="CHEBI:30616"/>
        <dbReference type="ChEBI" id="CHEBI:43474"/>
        <dbReference type="ChEBI" id="CHEBI:456216"/>
        <dbReference type="EC" id="5.6.2.4"/>
    </reaction>
</comment>
<dbReference type="AlphaFoldDB" id="A0A1F7XVK6"/>
<keyword evidence="5 11" id="KW-0067">ATP-binding</keyword>
<dbReference type="Pfam" id="PF00580">
    <property type="entry name" value="UvrD-helicase"/>
    <property type="match status" value="1"/>
</dbReference>
<keyword evidence="6" id="KW-0238">DNA-binding</keyword>
<dbReference type="EC" id="5.6.2.4" evidence="9"/>
<evidence type="ECO:0000256" key="2">
    <source>
        <dbReference type="ARBA" id="ARBA00022741"/>
    </source>
</evidence>
<dbReference type="InterPro" id="IPR027417">
    <property type="entry name" value="P-loop_NTPase"/>
</dbReference>
<organism evidence="14 15">
    <name type="scientific">Candidatus Woesebacteria bacterium RIFCSPHIGHO2_01_FULL_38_26b</name>
    <dbReference type="NCBI Taxonomy" id="1802491"/>
    <lineage>
        <taxon>Bacteria</taxon>
        <taxon>Candidatus Woeseibacteriota</taxon>
    </lineage>
</organism>
<dbReference type="InterPro" id="IPR014017">
    <property type="entry name" value="DNA_helicase_UvrD-like_C"/>
</dbReference>
<evidence type="ECO:0000256" key="7">
    <source>
        <dbReference type="ARBA" id="ARBA00023235"/>
    </source>
</evidence>
<keyword evidence="7" id="KW-0413">Isomerase</keyword>
<dbReference type="GO" id="GO:0033202">
    <property type="term" value="C:DNA helicase complex"/>
    <property type="evidence" value="ECO:0007669"/>
    <property type="project" value="TreeGrafter"/>
</dbReference>
<comment type="catalytic activity">
    <reaction evidence="8">
        <text>Couples ATP hydrolysis with the unwinding of duplex DNA by translocating in the 3'-5' direction.</text>
        <dbReference type="EC" id="5.6.2.4"/>
    </reaction>
</comment>
<evidence type="ECO:0000259" key="13">
    <source>
        <dbReference type="PROSITE" id="PS51217"/>
    </source>
</evidence>
<dbReference type="PANTHER" id="PTHR11070:SF2">
    <property type="entry name" value="ATP-DEPENDENT DNA HELICASE SRS2"/>
    <property type="match status" value="1"/>
</dbReference>
<gene>
    <name evidence="14" type="ORF">A2771_02205</name>
</gene>
<evidence type="ECO:0000313" key="14">
    <source>
        <dbReference type="EMBL" id="OGM19056.1"/>
    </source>
</evidence>
<evidence type="ECO:0000256" key="8">
    <source>
        <dbReference type="ARBA" id="ARBA00034617"/>
    </source>
</evidence>
<dbReference type="InterPro" id="IPR013986">
    <property type="entry name" value="DExx_box_DNA_helicase_dom_sf"/>
</dbReference>
<dbReference type="GO" id="GO:0005524">
    <property type="term" value="F:ATP binding"/>
    <property type="evidence" value="ECO:0007669"/>
    <property type="project" value="UniProtKB-UniRule"/>
</dbReference>
<dbReference type="Gene3D" id="1.10.486.10">
    <property type="entry name" value="PCRA, domain 4"/>
    <property type="match status" value="2"/>
</dbReference>
<accession>A0A1F7XVK6</accession>
<dbReference type="PANTHER" id="PTHR11070">
    <property type="entry name" value="UVRD / RECB / PCRA DNA HELICASE FAMILY MEMBER"/>
    <property type="match status" value="1"/>
</dbReference>
<dbReference type="GO" id="GO:0000725">
    <property type="term" value="P:recombinational repair"/>
    <property type="evidence" value="ECO:0007669"/>
    <property type="project" value="TreeGrafter"/>
</dbReference>
<dbReference type="GO" id="GO:0005829">
    <property type="term" value="C:cytosol"/>
    <property type="evidence" value="ECO:0007669"/>
    <property type="project" value="TreeGrafter"/>
</dbReference>
<sequence>MADNLLSSLNKEQIKAVTYEGGPLLVLAGAGSGKTKVLTHRVAWFIEQGKIYPENILLLTFTNKAAGEMKDRVLKLTRQTPSFAGTFHSFCVRVLRREGAHIDVPSNFLIYDNDDSTDAIKEVLDNLNLSPEKYNPKGIASQISEAKNQMLTPNQYAEFVRGEFQEKVFKIWLAYEKLLKEIGALDFDDLLLKTVNLFENNPQTLSKWQNLLTHVFVDEWQDTNKVQYKLTKQIVGDKKNLTAVGDASQSIYSWRGADYRNINNLMKDFSDIKVVNLEQNYRSTQIILDAANFVIKKNSSHPILKLWTNRNGGAKIKIYRAGSELDEAGFVISEIDTLITSGVEFSDIAILYRTNAQSRVLEEAFLHAGIPYTLVGGVRFYTRREVRDVLSYLRLLVNPKDTVSRKRIEKLGVNRFKKFQLFREDLGPLNDKLTTLDLMDTVLQKTNYLEKYKVETEENLARLENIKELRSVATEFPNINEFLENVALIEAEQDESGKVHATSYQLPATNNKVTLMTLHAAKGLEFKVVFIVGMEEGLFPHSRSLFDAKELEEERRLAYVGITRAKDILYLTYAGRRLFFGQRTSNPPSRFIIDIPENLLEGIEGNYSDFDTKNRFYADHYADSDNDVDDSVNF</sequence>
<evidence type="ECO:0000256" key="10">
    <source>
        <dbReference type="ARBA" id="ARBA00048988"/>
    </source>
</evidence>
<dbReference type="Gene3D" id="3.40.50.300">
    <property type="entry name" value="P-loop containing nucleotide triphosphate hydrolases"/>
    <property type="match status" value="3"/>
</dbReference>
<keyword evidence="3 11" id="KW-0378">Hydrolase</keyword>
<name>A0A1F7XVK6_9BACT</name>
<evidence type="ECO:0000256" key="3">
    <source>
        <dbReference type="ARBA" id="ARBA00022801"/>
    </source>
</evidence>
<dbReference type="CDD" id="cd18807">
    <property type="entry name" value="SF1_C_UvrD"/>
    <property type="match status" value="1"/>
</dbReference>
<protein>
    <recommendedName>
        <fullName evidence="9">DNA 3'-5' helicase</fullName>
        <ecNumber evidence="9">5.6.2.4</ecNumber>
    </recommendedName>
</protein>
<reference evidence="14 15" key="1">
    <citation type="journal article" date="2016" name="Nat. Commun.">
        <title>Thousands of microbial genomes shed light on interconnected biogeochemical processes in an aquifer system.</title>
        <authorList>
            <person name="Anantharaman K."/>
            <person name="Brown C.T."/>
            <person name="Hug L.A."/>
            <person name="Sharon I."/>
            <person name="Castelle C.J."/>
            <person name="Probst A.J."/>
            <person name="Thomas B.C."/>
            <person name="Singh A."/>
            <person name="Wilkins M.J."/>
            <person name="Karaoz U."/>
            <person name="Brodie E.L."/>
            <person name="Williams K.H."/>
            <person name="Hubbard S.S."/>
            <person name="Banfield J.F."/>
        </authorList>
    </citation>
    <scope>NUCLEOTIDE SEQUENCE [LARGE SCALE GENOMIC DNA]</scope>
</reference>
<dbReference type="Proteomes" id="UP000176741">
    <property type="component" value="Unassembled WGS sequence"/>
</dbReference>
<evidence type="ECO:0000256" key="4">
    <source>
        <dbReference type="ARBA" id="ARBA00022806"/>
    </source>
</evidence>
<feature type="binding site" evidence="11">
    <location>
        <begin position="28"/>
        <end position="35"/>
    </location>
    <ligand>
        <name>ATP</name>
        <dbReference type="ChEBI" id="CHEBI:30616"/>
    </ligand>
</feature>
<evidence type="ECO:0000256" key="9">
    <source>
        <dbReference type="ARBA" id="ARBA00034808"/>
    </source>
</evidence>
<dbReference type="PROSITE" id="PS51217">
    <property type="entry name" value="UVRD_HELICASE_CTER"/>
    <property type="match status" value="1"/>
</dbReference>
<feature type="domain" description="UvrD-like helicase ATP-binding" evidence="12">
    <location>
        <begin position="7"/>
        <end position="284"/>
    </location>
</feature>
<dbReference type="GO" id="GO:0003677">
    <property type="term" value="F:DNA binding"/>
    <property type="evidence" value="ECO:0007669"/>
    <property type="project" value="UniProtKB-KW"/>
</dbReference>
<keyword evidence="2 11" id="KW-0547">Nucleotide-binding</keyword>
<comment type="similarity">
    <text evidence="1">Belongs to the helicase family. UvrD subfamily.</text>
</comment>
<evidence type="ECO:0000256" key="6">
    <source>
        <dbReference type="ARBA" id="ARBA00023125"/>
    </source>
</evidence>
<proteinExistence type="inferred from homology"/>
<dbReference type="InterPro" id="IPR014016">
    <property type="entry name" value="UvrD-like_ATP-bd"/>
</dbReference>
<dbReference type="Gene3D" id="1.10.10.160">
    <property type="match status" value="1"/>
</dbReference>
<dbReference type="CDD" id="cd17932">
    <property type="entry name" value="DEXQc_UvrD"/>
    <property type="match status" value="1"/>
</dbReference>
<dbReference type="InterPro" id="IPR000212">
    <property type="entry name" value="DNA_helicase_UvrD/REP"/>
</dbReference>
<evidence type="ECO:0000313" key="15">
    <source>
        <dbReference type="Proteomes" id="UP000176741"/>
    </source>
</evidence>
<dbReference type="EMBL" id="MGGD01000081">
    <property type="protein sequence ID" value="OGM19056.1"/>
    <property type="molecule type" value="Genomic_DNA"/>
</dbReference>
<evidence type="ECO:0000256" key="11">
    <source>
        <dbReference type="PROSITE-ProRule" id="PRU00560"/>
    </source>
</evidence>
<evidence type="ECO:0000256" key="1">
    <source>
        <dbReference type="ARBA" id="ARBA00009922"/>
    </source>
</evidence>
<evidence type="ECO:0000256" key="5">
    <source>
        <dbReference type="ARBA" id="ARBA00022840"/>
    </source>
</evidence>
<dbReference type="Pfam" id="PF13361">
    <property type="entry name" value="UvrD_C"/>
    <property type="match status" value="2"/>
</dbReference>
<feature type="domain" description="UvrD-like helicase C-terminal" evidence="13">
    <location>
        <begin position="285"/>
        <end position="523"/>
    </location>
</feature>
<keyword evidence="4 11" id="KW-0347">Helicase</keyword>
<dbReference type="PROSITE" id="PS51198">
    <property type="entry name" value="UVRD_HELICASE_ATP_BIND"/>
    <property type="match status" value="1"/>
</dbReference>
<dbReference type="GO" id="GO:0016887">
    <property type="term" value="F:ATP hydrolysis activity"/>
    <property type="evidence" value="ECO:0007669"/>
    <property type="project" value="RHEA"/>
</dbReference>
<evidence type="ECO:0000259" key="12">
    <source>
        <dbReference type="PROSITE" id="PS51198"/>
    </source>
</evidence>